<dbReference type="InterPro" id="IPR006664">
    <property type="entry name" value="OMP_bac"/>
</dbReference>
<dbReference type="Pfam" id="PF00691">
    <property type="entry name" value="OmpA"/>
    <property type="match status" value="1"/>
</dbReference>
<sequence>MRRQTRTLLLAGASFLSLGGLALAEQRPAEPIVIAQADTAGVAAAEQAVAEARAALELAETAGKGVKKAQNALDKALAQLDAAKSAAAPPPPPTEEVVEDLREAAPAEEAVPEAPADVAEEPAPPPAETVTEQPAPEAPTEDVADEPAPEPQPETVADEPAPPPTDVAEEPAPPPVEEVAEEPAPTPPAETVVEEPAAPAPAENVAEEPAPAPKAKDQATKPAAKPQTGDTAKQPAPPAKQTAEEPAAQPDAKASTPNAEQAAKPRKPRADGPRKGPPPERAEKPEEKPAKPLPENAEAIREGQKVEAAGGRVIERERGQVVIRHDDEERFRSENSRYDRERGADGRTVITVERPNGDAIITVRDADGDIVKRTKLTRDGREIVLINNERRGPRNEPPRYDLGNILPPIVLNIPLQDYIVESRRASPQIIYQTLIAPPVEVIEQPYTLEEVRYNERVRDMVRRVDVDTVTFDFGQAYVPESQIDALDGIARAIQAAIDRDEREIFLVEGHTDAVGSELANLALSDRRAESVAEILTYYYDIPPENLITQGYGESDLKVQTLEAERQNRRVTLRRITPLISAGN</sequence>
<organism evidence="8 9">
    <name type="scientific">Bauldia litoralis</name>
    <dbReference type="NCBI Taxonomy" id="665467"/>
    <lineage>
        <taxon>Bacteria</taxon>
        <taxon>Pseudomonadati</taxon>
        <taxon>Pseudomonadota</taxon>
        <taxon>Alphaproteobacteria</taxon>
        <taxon>Hyphomicrobiales</taxon>
        <taxon>Kaistiaceae</taxon>
        <taxon>Bauldia</taxon>
    </lineage>
</organism>
<accession>A0A1G6B2G3</accession>
<keyword evidence="6" id="KW-0732">Signal</keyword>
<dbReference type="SUPFAM" id="SSF103088">
    <property type="entry name" value="OmpA-like"/>
    <property type="match status" value="1"/>
</dbReference>
<evidence type="ECO:0000256" key="1">
    <source>
        <dbReference type="ARBA" id="ARBA00004442"/>
    </source>
</evidence>
<evidence type="ECO:0000256" key="2">
    <source>
        <dbReference type="ARBA" id="ARBA00023136"/>
    </source>
</evidence>
<feature type="compositionally biased region" description="Basic and acidic residues" evidence="5">
    <location>
        <begin position="268"/>
        <end position="290"/>
    </location>
</feature>
<evidence type="ECO:0000256" key="5">
    <source>
        <dbReference type="SAM" id="MobiDB-lite"/>
    </source>
</evidence>
<feature type="compositionally biased region" description="Low complexity" evidence="5">
    <location>
        <begin position="220"/>
        <end position="250"/>
    </location>
</feature>
<dbReference type="PANTHER" id="PTHR30329:SF21">
    <property type="entry name" value="LIPOPROTEIN YIAD-RELATED"/>
    <property type="match status" value="1"/>
</dbReference>
<keyword evidence="9" id="KW-1185">Reference proteome</keyword>
<feature type="region of interest" description="Disordered" evidence="5">
    <location>
        <begin position="83"/>
        <end position="313"/>
    </location>
</feature>
<comment type="subcellular location">
    <subcellularLocation>
        <location evidence="1">Cell outer membrane</location>
    </subcellularLocation>
</comment>
<dbReference type="Proteomes" id="UP000199071">
    <property type="component" value="Unassembled WGS sequence"/>
</dbReference>
<dbReference type="RefSeq" id="WP_090875364.1">
    <property type="nucleotide sequence ID" value="NZ_FMXQ01000002.1"/>
</dbReference>
<evidence type="ECO:0000256" key="3">
    <source>
        <dbReference type="ARBA" id="ARBA00023237"/>
    </source>
</evidence>
<feature type="compositionally biased region" description="Low complexity" evidence="5">
    <location>
        <begin position="189"/>
        <end position="209"/>
    </location>
</feature>
<gene>
    <name evidence="8" type="ORF">SAMN02982931_01138</name>
</gene>
<protein>
    <submittedName>
        <fullName evidence="8">Outer membrane protein OmpA</fullName>
    </submittedName>
</protein>
<evidence type="ECO:0000256" key="6">
    <source>
        <dbReference type="SAM" id="SignalP"/>
    </source>
</evidence>
<dbReference type="Gene3D" id="3.30.1330.60">
    <property type="entry name" value="OmpA-like domain"/>
    <property type="match status" value="1"/>
</dbReference>
<evidence type="ECO:0000313" key="9">
    <source>
        <dbReference type="Proteomes" id="UP000199071"/>
    </source>
</evidence>
<feature type="compositionally biased region" description="Acidic residues" evidence="5">
    <location>
        <begin position="139"/>
        <end position="148"/>
    </location>
</feature>
<dbReference type="PRINTS" id="PR01021">
    <property type="entry name" value="OMPADOMAIN"/>
</dbReference>
<dbReference type="CDD" id="cd07185">
    <property type="entry name" value="OmpA_C-like"/>
    <property type="match status" value="1"/>
</dbReference>
<evidence type="ECO:0000313" key="8">
    <source>
        <dbReference type="EMBL" id="SDB14844.1"/>
    </source>
</evidence>
<proteinExistence type="predicted"/>
<feature type="compositionally biased region" description="Pro residues" evidence="5">
    <location>
        <begin position="160"/>
        <end position="176"/>
    </location>
</feature>
<dbReference type="PANTHER" id="PTHR30329">
    <property type="entry name" value="STATOR ELEMENT OF FLAGELLAR MOTOR COMPLEX"/>
    <property type="match status" value="1"/>
</dbReference>
<evidence type="ECO:0000259" key="7">
    <source>
        <dbReference type="PROSITE" id="PS51123"/>
    </source>
</evidence>
<keyword evidence="3" id="KW-0998">Cell outer membrane</keyword>
<evidence type="ECO:0000256" key="4">
    <source>
        <dbReference type="PROSITE-ProRule" id="PRU00473"/>
    </source>
</evidence>
<dbReference type="EMBL" id="FMXQ01000002">
    <property type="protein sequence ID" value="SDB14844.1"/>
    <property type="molecule type" value="Genomic_DNA"/>
</dbReference>
<dbReference type="STRING" id="665467.SAMN02982931_01138"/>
<dbReference type="PROSITE" id="PS51123">
    <property type="entry name" value="OMPA_2"/>
    <property type="match status" value="1"/>
</dbReference>
<feature type="chain" id="PRO_5011539953" evidence="6">
    <location>
        <begin position="25"/>
        <end position="583"/>
    </location>
</feature>
<dbReference type="OrthoDB" id="9792021at2"/>
<keyword evidence="2 4" id="KW-0472">Membrane</keyword>
<dbReference type="InterPro" id="IPR036737">
    <property type="entry name" value="OmpA-like_sf"/>
</dbReference>
<feature type="compositionally biased region" description="Low complexity" evidence="5">
    <location>
        <begin position="107"/>
        <end position="117"/>
    </location>
</feature>
<dbReference type="GO" id="GO:0009279">
    <property type="term" value="C:cell outer membrane"/>
    <property type="evidence" value="ECO:0007669"/>
    <property type="project" value="UniProtKB-SubCell"/>
</dbReference>
<feature type="domain" description="OmpA-like" evidence="7">
    <location>
        <begin position="458"/>
        <end position="583"/>
    </location>
</feature>
<dbReference type="AlphaFoldDB" id="A0A1G6B2G3"/>
<dbReference type="InterPro" id="IPR050330">
    <property type="entry name" value="Bact_OuterMem_StrucFunc"/>
</dbReference>
<name>A0A1G6B2G3_9HYPH</name>
<reference evidence="8 9" key="1">
    <citation type="submission" date="2016-10" db="EMBL/GenBank/DDBJ databases">
        <authorList>
            <person name="de Groot N.N."/>
        </authorList>
    </citation>
    <scope>NUCLEOTIDE SEQUENCE [LARGE SCALE GENOMIC DNA]</scope>
    <source>
        <strain evidence="8 9">ATCC 35022</strain>
    </source>
</reference>
<feature type="signal peptide" evidence="6">
    <location>
        <begin position="1"/>
        <end position="24"/>
    </location>
</feature>
<dbReference type="InterPro" id="IPR006665">
    <property type="entry name" value="OmpA-like"/>
</dbReference>